<reference evidence="1" key="2">
    <citation type="submission" date="2013-10" db="EMBL/GenBank/DDBJ databases">
        <authorList>
            <person name="Aslett M."/>
        </authorList>
    </citation>
    <scope>NUCLEOTIDE SEQUENCE</scope>
    <source>
        <strain evidence="1">Houghton</strain>
    </source>
</reference>
<dbReference type="EMBL" id="HG670923">
    <property type="protein sequence ID" value="CDI78855.1"/>
    <property type="molecule type" value="Genomic_DNA"/>
</dbReference>
<organism evidence="1 2">
    <name type="scientific">Eimeria acervulina</name>
    <name type="common">Coccidian parasite</name>
    <dbReference type="NCBI Taxonomy" id="5801"/>
    <lineage>
        <taxon>Eukaryota</taxon>
        <taxon>Sar</taxon>
        <taxon>Alveolata</taxon>
        <taxon>Apicomplexa</taxon>
        <taxon>Conoidasida</taxon>
        <taxon>Coccidia</taxon>
        <taxon>Eucoccidiorida</taxon>
        <taxon>Eimeriorina</taxon>
        <taxon>Eimeriidae</taxon>
        <taxon>Eimeria</taxon>
    </lineage>
</organism>
<dbReference type="RefSeq" id="XP_013250971.1">
    <property type="nucleotide sequence ID" value="XM_013395517.1"/>
</dbReference>
<evidence type="ECO:0000313" key="2">
    <source>
        <dbReference type="Proteomes" id="UP000018050"/>
    </source>
</evidence>
<keyword evidence="2" id="KW-1185">Reference proteome</keyword>
<dbReference type="VEuPathDB" id="ToxoDB:EAH_00037520"/>
<dbReference type="OMA" id="NNSIYPQ"/>
<accession>U6GFA4</accession>
<dbReference type="Proteomes" id="UP000018050">
    <property type="component" value="Unassembled WGS sequence"/>
</dbReference>
<dbReference type="AlphaFoldDB" id="U6GFA4"/>
<reference evidence="1" key="1">
    <citation type="submission" date="2013-10" db="EMBL/GenBank/DDBJ databases">
        <title>Genomic analysis of the causative agents of coccidiosis in chickens.</title>
        <authorList>
            <person name="Reid A.J."/>
            <person name="Blake D."/>
            <person name="Billington K."/>
            <person name="Browne H."/>
            <person name="Dunn M."/>
            <person name="Hung S."/>
            <person name="Kawahara F."/>
            <person name="Miranda-Saavedra D."/>
            <person name="Mourier T."/>
            <person name="Nagra H."/>
            <person name="Otto T.D."/>
            <person name="Rawlings N."/>
            <person name="Sanchez A."/>
            <person name="Sanders M."/>
            <person name="Subramaniam C."/>
            <person name="Tay Y."/>
            <person name="Dear P."/>
            <person name="Doerig C."/>
            <person name="Gruber A."/>
            <person name="Parkinson J."/>
            <person name="Shirley M."/>
            <person name="Wan K.L."/>
            <person name="Berriman M."/>
            <person name="Tomley F."/>
            <person name="Pain A."/>
        </authorList>
    </citation>
    <scope>NUCLEOTIDE SEQUENCE</scope>
    <source>
        <strain evidence="1">Houghton</strain>
    </source>
</reference>
<sequence length="288" mass="32430">MPRGGHRGGIYPVSGLPWGPGQRYLKRGLYIRQRRDIFVPRWGWRREAFNPSPLPDGSTKTWEADSDRAWPVQGVQRHLQMYARNAARYLQPALRCTYTPAAEYILEMLEPSAARGRIFSGIGCSGFEGLRPKETAGPSGVSSVSPPVPLTLLNALQQVEAEKGDTPVSLRRLPFLEQGRIRRLWSVAVEADIWRGWPWGARRQQQSAQQSPLAAAAASASAAAAAAVLELPLAECLYARSNHRLNSRRHPYWLHLRHLKDKSKIPYLHRRRVAREKMYEETIGALNA</sequence>
<protein>
    <submittedName>
        <fullName evidence="1">Uncharacterized protein</fullName>
    </submittedName>
</protein>
<proteinExistence type="predicted"/>
<gene>
    <name evidence="1" type="ORF">EAH_00037520</name>
</gene>
<dbReference type="OrthoDB" id="427543at2759"/>
<evidence type="ECO:0000313" key="1">
    <source>
        <dbReference type="EMBL" id="CDI78855.1"/>
    </source>
</evidence>
<dbReference type="GeneID" id="25271822"/>
<name>U6GFA4_EIMAC</name>